<dbReference type="OrthoDB" id="121379at2759"/>
<dbReference type="InterPro" id="IPR043502">
    <property type="entry name" value="DNA/RNA_pol_sf"/>
</dbReference>
<evidence type="ECO:0008006" key="3">
    <source>
        <dbReference type="Google" id="ProtNLM"/>
    </source>
</evidence>
<organism evidence="1 2">
    <name type="scientific">Phytophthora megakarya</name>
    <dbReference type="NCBI Taxonomy" id="4795"/>
    <lineage>
        <taxon>Eukaryota</taxon>
        <taxon>Sar</taxon>
        <taxon>Stramenopiles</taxon>
        <taxon>Oomycota</taxon>
        <taxon>Peronosporomycetes</taxon>
        <taxon>Peronosporales</taxon>
        <taxon>Peronosporaceae</taxon>
        <taxon>Phytophthora</taxon>
    </lineage>
</organism>
<dbReference type="AlphaFoldDB" id="A0A225VQL6"/>
<protein>
    <recommendedName>
        <fullName evidence="3">Reverse transcriptase/retrotransposon-derived protein RNase H-like domain-containing protein</fullName>
    </recommendedName>
</protein>
<dbReference type="Proteomes" id="UP000198211">
    <property type="component" value="Unassembled WGS sequence"/>
</dbReference>
<name>A0A225VQL6_9STRA</name>
<keyword evidence="2" id="KW-1185">Reference proteome</keyword>
<proteinExistence type="predicted"/>
<dbReference type="SUPFAM" id="SSF56672">
    <property type="entry name" value="DNA/RNA polymerases"/>
    <property type="match status" value="1"/>
</dbReference>
<reference evidence="2" key="1">
    <citation type="submission" date="2017-03" db="EMBL/GenBank/DDBJ databases">
        <title>Phytopthora megakarya and P. palmivora, two closely related causual agents of cacao black pod achieved similar genome size and gene model numbers by different mechanisms.</title>
        <authorList>
            <person name="Ali S."/>
            <person name="Shao J."/>
            <person name="Larry D.J."/>
            <person name="Kronmiller B."/>
            <person name="Shen D."/>
            <person name="Strem M.D."/>
            <person name="Melnick R.L."/>
            <person name="Guiltinan M.J."/>
            <person name="Tyler B.M."/>
            <person name="Meinhardt L.W."/>
            <person name="Bailey B.A."/>
        </authorList>
    </citation>
    <scope>NUCLEOTIDE SEQUENCE [LARGE SCALE GENOMIC DNA]</scope>
    <source>
        <strain evidence="2">zdho120</strain>
    </source>
</reference>
<evidence type="ECO:0000313" key="1">
    <source>
        <dbReference type="EMBL" id="OWZ07319.1"/>
    </source>
</evidence>
<gene>
    <name evidence="1" type="ORF">PHMEG_00020301</name>
</gene>
<comment type="caution">
    <text evidence="1">The sequence shown here is derived from an EMBL/GenBank/DDBJ whole genome shotgun (WGS) entry which is preliminary data.</text>
</comment>
<evidence type="ECO:0000313" key="2">
    <source>
        <dbReference type="Proteomes" id="UP000198211"/>
    </source>
</evidence>
<sequence>MEKVYEQAGLRKKNQVRRVLLRDAGWGGHESVCLEQCNESLKSTLQLSHPNPEKRLWVFTDASNEHGGLRLRKFRQKQLTESLVSKFTNHC</sequence>
<accession>A0A225VQL6</accession>
<dbReference type="EMBL" id="NBNE01003586">
    <property type="protein sequence ID" value="OWZ07319.1"/>
    <property type="molecule type" value="Genomic_DNA"/>
</dbReference>